<dbReference type="EMBL" id="ML209436">
    <property type="protein sequence ID" value="TFK58334.1"/>
    <property type="molecule type" value="Genomic_DNA"/>
</dbReference>
<name>A0ACD2ZYY3_9AGAR</name>
<gene>
    <name evidence="1" type="ORF">BDN72DRAFT_906837</name>
</gene>
<sequence length="237" mass="26466">MNQSHVPVSSGLESREVLSPPNNSNDQQLATSPNNNNNTPPTPKHVCPTCDHAFTTSHLHAHTGERNPKLQNTFLRLAQQGLCARFHPSNPLASTTITRSYVICLLPSPELLSPRRHTSPTPPQPVLIVASILVLVLAHQPCLILVGIQTTRFINNAVFNGQTPPPPRLSVHAANPEPTPPRKLSRRLYNVKTNPKPATPKRCRGEFHRLVRRSSQRHSQTRENSIDYLTIRWRFGC</sequence>
<keyword evidence="2" id="KW-1185">Reference proteome</keyword>
<accession>A0ACD2ZYY3</accession>
<proteinExistence type="predicted"/>
<evidence type="ECO:0000313" key="2">
    <source>
        <dbReference type="Proteomes" id="UP000308600"/>
    </source>
</evidence>
<reference evidence="1 2" key="1">
    <citation type="journal article" date="2019" name="Nat. Ecol. Evol.">
        <title>Megaphylogeny resolves global patterns of mushroom evolution.</title>
        <authorList>
            <person name="Varga T."/>
            <person name="Krizsan K."/>
            <person name="Foldi C."/>
            <person name="Dima B."/>
            <person name="Sanchez-Garcia M."/>
            <person name="Sanchez-Ramirez S."/>
            <person name="Szollosi G.J."/>
            <person name="Szarkandi J.G."/>
            <person name="Papp V."/>
            <person name="Albert L."/>
            <person name="Andreopoulos W."/>
            <person name="Angelini C."/>
            <person name="Antonin V."/>
            <person name="Barry K.W."/>
            <person name="Bougher N.L."/>
            <person name="Buchanan P."/>
            <person name="Buyck B."/>
            <person name="Bense V."/>
            <person name="Catcheside P."/>
            <person name="Chovatia M."/>
            <person name="Cooper J."/>
            <person name="Damon W."/>
            <person name="Desjardin D."/>
            <person name="Finy P."/>
            <person name="Geml J."/>
            <person name="Haridas S."/>
            <person name="Hughes K."/>
            <person name="Justo A."/>
            <person name="Karasinski D."/>
            <person name="Kautmanova I."/>
            <person name="Kiss B."/>
            <person name="Kocsube S."/>
            <person name="Kotiranta H."/>
            <person name="LaButti K.M."/>
            <person name="Lechner B.E."/>
            <person name="Liimatainen K."/>
            <person name="Lipzen A."/>
            <person name="Lukacs Z."/>
            <person name="Mihaltcheva S."/>
            <person name="Morgado L.N."/>
            <person name="Niskanen T."/>
            <person name="Noordeloos M.E."/>
            <person name="Ohm R.A."/>
            <person name="Ortiz-Santana B."/>
            <person name="Ovrebo C."/>
            <person name="Racz N."/>
            <person name="Riley R."/>
            <person name="Savchenko A."/>
            <person name="Shiryaev A."/>
            <person name="Soop K."/>
            <person name="Spirin V."/>
            <person name="Szebenyi C."/>
            <person name="Tomsovsky M."/>
            <person name="Tulloss R.E."/>
            <person name="Uehling J."/>
            <person name="Grigoriev I.V."/>
            <person name="Vagvolgyi C."/>
            <person name="Papp T."/>
            <person name="Martin F.M."/>
            <person name="Miettinen O."/>
            <person name="Hibbett D.S."/>
            <person name="Nagy L.G."/>
        </authorList>
    </citation>
    <scope>NUCLEOTIDE SEQUENCE [LARGE SCALE GENOMIC DNA]</scope>
    <source>
        <strain evidence="1 2">NL-1719</strain>
    </source>
</reference>
<protein>
    <submittedName>
        <fullName evidence="1">Uncharacterized protein</fullName>
    </submittedName>
</protein>
<dbReference type="Proteomes" id="UP000308600">
    <property type="component" value="Unassembled WGS sequence"/>
</dbReference>
<organism evidence="1 2">
    <name type="scientific">Pluteus cervinus</name>
    <dbReference type="NCBI Taxonomy" id="181527"/>
    <lineage>
        <taxon>Eukaryota</taxon>
        <taxon>Fungi</taxon>
        <taxon>Dikarya</taxon>
        <taxon>Basidiomycota</taxon>
        <taxon>Agaricomycotina</taxon>
        <taxon>Agaricomycetes</taxon>
        <taxon>Agaricomycetidae</taxon>
        <taxon>Agaricales</taxon>
        <taxon>Pluteineae</taxon>
        <taxon>Pluteaceae</taxon>
        <taxon>Pluteus</taxon>
    </lineage>
</organism>
<evidence type="ECO:0000313" key="1">
    <source>
        <dbReference type="EMBL" id="TFK58334.1"/>
    </source>
</evidence>